<accession>A0A7W6BP77</accession>
<reference evidence="2 3" key="1">
    <citation type="submission" date="2020-08" db="EMBL/GenBank/DDBJ databases">
        <title>Genomic Encyclopedia of Type Strains, Phase IV (KMG-IV): sequencing the most valuable type-strain genomes for metagenomic binning, comparative biology and taxonomic classification.</title>
        <authorList>
            <person name="Goeker M."/>
        </authorList>
    </citation>
    <scope>NUCLEOTIDE SEQUENCE [LARGE SCALE GENOMIC DNA]</scope>
    <source>
        <strain evidence="2 3">DSM 26189</strain>
    </source>
</reference>
<sequence length="180" mass="19756">MKTLTLLRHAKSSWDDAVARDFDRPLNEKGRKAARAMGSRAKAMGLKADRLIASPAARVTQTLDSFFEGLGRVIEPVWDQRIYLASFSTLLDVIHETAASVDHLMLVGHNPGLEDLILDLVADDGTSPLRDIVEAKFPTACLAQMSWPGDGWETLVPGAGARLDTLTRPRDLDPRFGPDH</sequence>
<dbReference type="PANTHER" id="PTHR47623:SF1">
    <property type="entry name" value="OS09G0287300 PROTEIN"/>
    <property type="match status" value="1"/>
</dbReference>
<dbReference type="GO" id="GO:0016787">
    <property type="term" value="F:hydrolase activity"/>
    <property type="evidence" value="ECO:0007669"/>
    <property type="project" value="UniProtKB-KW"/>
</dbReference>
<keyword evidence="2" id="KW-0378">Hydrolase</keyword>
<dbReference type="InterPro" id="IPR013078">
    <property type="entry name" value="His_Pase_superF_clade-1"/>
</dbReference>
<dbReference type="PANTHER" id="PTHR47623">
    <property type="entry name" value="OS09G0287300 PROTEIN"/>
    <property type="match status" value="1"/>
</dbReference>
<dbReference type="SUPFAM" id="SSF53254">
    <property type="entry name" value="Phosphoglycerate mutase-like"/>
    <property type="match status" value="1"/>
</dbReference>
<name>A0A7W6BP77_9SPHN</name>
<dbReference type="Proteomes" id="UP000571950">
    <property type="component" value="Unassembled WGS sequence"/>
</dbReference>
<dbReference type="EMBL" id="JACIDT010000006">
    <property type="protein sequence ID" value="MBB3926213.1"/>
    <property type="molecule type" value="Genomic_DNA"/>
</dbReference>
<feature type="binding site" evidence="1">
    <location>
        <position position="58"/>
    </location>
    <ligand>
        <name>substrate</name>
    </ligand>
</feature>
<dbReference type="AlphaFoldDB" id="A0A7W6BP77"/>
<protein>
    <submittedName>
        <fullName evidence="2">Phosphohistidine phosphatase</fullName>
        <ecNumber evidence="2">3.1.3.-</ecNumber>
    </submittedName>
</protein>
<dbReference type="Gene3D" id="3.40.50.1240">
    <property type="entry name" value="Phosphoglycerate mutase-like"/>
    <property type="match status" value="1"/>
</dbReference>
<comment type="caution">
    <text evidence="2">The sequence shown here is derived from an EMBL/GenBank/DDBJ whole genome shotgun (WGS) entry which is preliminary data.</text>
</comment>
<gene>
    <name evidence="2" type="ORF">GGR43_001930</name>
</gene>
<organism evidence="2 3">
    <name type="scientific">Sphingobium jiangsuense</name>
    <dbReference type="NCBI Taxonomy" id="870476"/>
    <lineage>
        <taxon>Bacteria</taxon>
        <taxon>Pseudomonadati</taxon>
        <taxon>Pseudomonadota</taxon>
        <taxon>Alphaproteobacteria</taxon>
        <taxon>Sphingomonadales</taxon>
        <taxon>Sphingomonadaceae</taxon>
        <taxon>Sphingobium</taxon>
    </lineage>
</organism>
<dbReference type="SMART" id="SM00855">
    <property type="entry name" value="PGAM"/>
    <property type="match status" value="1"/>
</dbReference>
<evidence type="ECO:0000256" key="1">
    <source>
        <dbReference type="PIRSR" id="PIRSR613078-2"/>
    </source>
</evidence>
<proteinExistence type="predicted"/>
<evidence type="ECO:0000313" key="2">
    <source>
        <dbReference type="EMBL" id="MBB3926213.1"/>
    </source>
</evidence>
<dbReference type="RefSeq" id="WP_188071766.1">
    <property type="nucleotide sequence ID" value="NZ_BSPS01000019.1"/>
</dbReference>
<dbReference type="EC" id="3.1.3.-" evidence="2"/>
<keyword evidence="3" id="KW-1185">Reference proteome</keyword>
<dbReference type="InterPro" id="IPR029033">
    <property type="entry name" value="His_PPase_superfam"/>
</dbReference>
<dbReference type="Pfam" id="PF00300">
    <property type="entry name" value="His_Phos_1"/>
    <property type="match status" value="1"/>
</dbReference>
<evidence type="ECO:0000313" key="3">
    <source>
        <dbReference type="Proteomes" id="UP000571950"/>
    </source>
</evidence>
<dbReference type="CDD" id="cd07040">
    <property type="entry name" value="HP"/>
    <property type="match status" value="1"/>
</dbReference>